<dbReference type="OrthoDB" id="5288955at2"/>
<reference evidence="2 3" key="1">
    <citation type="submission" date="2016-03" db="EMBL/GenBank/DDBJ databases">
        <authorList>
            <person name="Ploux O."/>
        </authorList>
    </citation>
    <scope>NUCLEOTIDE SEQUENCE [LARGE SCALE GENOMIC DNA]</scope>
    <source>
        <strain evidence="2 3">R0</strain>
    </source>
</reference>
<name>A0A150WK94_BDEBC</name>
<evidence type="ECO:0000256" key="1">
    <source>
        <dbReference type="SAM" id="SignalP"/>
    </source>
</evidence>
<proteinExistence type="predicted"/>
<evidence type="ECO:0008006" key="4">
    <source>
        <dbReference type="Google" id="ProtNLM"/>
    </source>
</evidence>
<organism evidence="2 3">
    <name type="scientific">Bdellovibrio bacteriovorus</name>
    <dbReference type="NCBI Taxonomy" id="959"/>
    <lineage>
        <taxon>Bacteria</taxon>
        <taxon>Pseudomonadati</taxon>
        <taxon>Bdellovibrionota</taxon>
        <taxon>Bdellovibrionia</taxon>
        <taxon>Bdellovibrionales</taxon>
        <taxon>Pseudobdellovibrionaceae</taxon>
        <taxon>Bdellovibrio</taxon>
    </lineage>
</organism>
<comment type="caution">
    <text evidence="2">The sequence shown here is derived from an EMBL/GenBank/DDBJ whole genome shotgun (WGS) entry which is preliminary data.</text>
</comment>
<accession>A0A150WK94</accession>
<protein>
    <recommendedName>
        <fullName evidence="4">Lipid A deacylase LpxR family protein</fullName>
    </recommendedName>
</protein>
<dbReference type="RefSeq" id="WP_061835881.1">
    <property type="nucleotide sequence ID" value="NZ_LUKE01000003.1"/>
</dbReference>
<dbReference type="AlphaFoldDB" id="A0A150WK94"/>
<dbReference type="InterPro" id="IPR037107">
    <property type="entry name" value="Put_OMP_sf"/>
</dbReference>
<keyword evidence="1" id="KW-0732">Signal</keyword>
<dbReference type="Gene3D" id="2.40.128.140">
    <property type="entry name" value="Outer membrane protein"/>
    <property type="match status" value="1"/>
</dbReference>
<dbReference type="EMBL" id="LUKE01000003">
    <property type="protein sequence ID" value="KYG63961.1"/>
    <property type="molecule type" value="Genomic_DNA"/>
</dbReference>
<dbReference type="Proteomes" id="UP000075320">
    <property type="component" value="Unassembled WGS sequence"/>
</dbReference>
<evidence type="ECO:0000313" key="2">
    <source>
        <dbReference type="EMBL" id="KYG63961.1"/>
    </source>
</evidence>
<dbReference type="InterPro" id="IPR018707">
    <property type="entry name" value="LpxR"/>
</dbReference>
<dbReference type="Pfam" id="PF09982">
    <property type="entry name" value="LpxR"/>
    <property type="match status" value="1"/>
</dbReference>
<feature type="chain" id="PRO_5007572761" description="Lipid A deacylase LpxR family protein" evidence="1">
    <location>
        <begin position="20"/>
        <end position="340"/>
    </location>
</feature>
<sequence>MFRFSIGIVLFFVSLTALAQQQKPQEPPAPKTYGESFTVFVDNDSRNVGGPNADQGYTNGLRFAYVWGEDQQPEWMPDIPGFKDARSNYGISLAQQIYTPDDTQRTDLIPDDRPYAGYLYVGLTAVSRTKTQYHSWELDIGVVGPSAMGEKVQNNFHDWIQNPRAQGWEHQLKDEPTLELSYIQKLRFYEQESMWSGRYFDVIPEGGAEIGNVKIDAHMGAMVRFGLRLPDDFGPSNLSSVGGDALDLKFGNVDLPWRAYGFMGVRGRAVIRNIFLDGNTFKDSHRVKKYPFIGETEIGYAIQVSHWVYSWRFITLTPEFEENSEFDSYASLALSYVRNF</sequence>
<gene>
    <name evidence="2" type="ORF">AZI86_14220</name>
</gene>
<feature type="signal peptide" evidence="1">
    <location>
        <begin position="1"/>
        <end position="19"/>
    </location>
</feature>
<evidence type="ECO:0000313" key="3">
    <source>
        <dbReference type="Proteomes" id="UP000075320"/>
    </source>
</evidence>
<keyword evidence="3" id="KW-1185">Reference proteome</keyword>